<keyword evidence="2" id="KW-1185">Reference proteome</keyword>
<dbReference type="Gene3D" id="3.20.20.80">
    <property type="entry name" value="Glycosidases"/>
    <property type="match status" value="1"/>
</dbReference>
<organism evidence="1 2">
    <name type="scientific">Entomortierella chlamydospora</name>
    <dbReference type="NCBI Taxonomy" id="101097"/>
    <lineage>
        <taxon>Eukaryota</taxon>
        <taxon>Fungi</taxon>
        <taxon>Fungi incertae sedis</taxon>
        <taxon>Mucoromycota</taxon>
        <taxon>Mortierellomycotina</taxon>
        <taxon>Mortierellomycetes</taxon>
        <taxon>Mortierellales</taxon>
        <taxon>Mortierellaceae</taxon>
        <taxon>Entomortierella</taxon>
    </lineage>
</organism>
<dbReference type="GO" id="GO:0015929">
    <property type="term" value="F:hexosaminidase activity"/>
    <property type="evidence" value="ECO:0007669"/>
    <property type="project" value="InterPro"/>
</dbReference>
<dbReference type="InterPro" id="IPR017853">
    <property type="entry name" value="GH"/>
</dbReference>
<name>A0A9P6MN87_9FUNG</name>
<evidence type="ECO:0000313" key="2">
    <source>
        <dbReference type="Proteomes" id="UP000703661"/>
    </source>
</evidence>
<accession>A0A9P6MN87</accession>
<reference evidence="1" key="1">
    <citation type="journal article" date="2020" name="Fungal Divers.">
        <title>Resolving the Mortierellaceae phylogeny through synthesis of multi-gene phylogenetics and phylogenomics.</title>
        <authorList>
            <person name="Vandepol N."/>
            <person name="Liber J."/>
            <person name="Desiro A."/>
            <person name="Na H."/>
            <person name="Kennedy M."/>
            <person name="Barry K."/>
            <person name="Grigoriev I.V."/>
            <person name="Miller A.N."/>
            <person name="O'Donnell K."/>
            <person name="Stajich J.E."/>
            <person name="Bonito G."/>
        </authorList>
    </citation>
    <scope>NUCLEOTIDE SEQUENCE</scope>
    <source>
        <strain evidence="1">NRRL 2769</strain>
    </source>
</reference>
<protein>
    <recommendedName>
        <fullName evidence="3">Beta-N-acetylhexosaminidase</fullName>
    </recommendedName>
</protein>
<evidence type="ECO:0000313" key="1">
    <source>
        <dbReference type="EMBL" id="KAG0008157.1"/>
    </source>
</evidence>
<sequence>MDTDMTISGGFNLLIDLANVPAELQQGISAIANNCPQNNISLRENDEMHEVEFHWLLRFEKDLGLQQGECSVMVDPLIDTSADQKRIAIVVKSLGRILGASRQIQSLDPEKTHSLLCYTEKCCYENLAVMIDCSRGGVLKQSSVFTLMRYCALMGINMMQLYTEDTYEMEGETFFGYLRGGYTRQELVNMDDYADALGIELVPCIQTLGHLGQVLQWPKFHVYRDTNEVLLSNWDETCNLIEKVNEC</sequence>
<dbReference type="Proteomes" id="UP000703661">
    <property type="component" value="Unassembled WGS sequence"/>
</dbReference>
<dbReference type="AlphaFoldDB" id="A0A9P6MN87"/>
<evidence type="ECO:0008006" key="3">
    <source>
        <dbReference type="Google" id="ProtNLM"/>
    </source>
</evidence>
<proteinExistence type="predicted"/>
<dbReference type="SUPFAM" id="SSF51445">
    <property type="entry name" value="(Trans)glycosidases"/>
    <property type="match status" value="1"/>
</dbReference>
<dbReference type="PANTHER" id="PTHR21040:SF8">
    <property type="entry name" value="BCDNA.GH04120"/>
    <property type="match status" value="1"/>
</dbReference>
<comment type="caution">
    <text evidence="1">The sequence shown here is derived from an EMBL/GenBank/DDBJ whole genome shotgun (WGS) entry which is preliminary data.</text>
</comment>
<dbReference type="InterPro" id="IPR038901">
    <property type="entry name" value="HEXDC-like"/>
</dbReference>
<gene>
    <name evidence="1" type="ORF">BGZ80_003800</name>
</gene>
<dbReference type="PANTHER" id="PTHR21040">
    <property type="entry name" value="BCDNA.GH04120"/>
    <property type="match status" value="1"/>
</dbReference>
<dbReference type="EMBL" id="JAAAID010002020">
    <property type="protein sequence ID" value="KAG0008157.1"/>
    <property type="molecule type" value="Genomic_DNA"/>
</dbReference>